<evidence type="ECO:0000256" key="1">
    <source>
        <dbReference type="SAM" id="Phobius"/>
    </source>
</evidence>
<reference evidence="2 3" key="1">
    <citation type="submission" date="2019-07" db="EMBL/GenBank/DDBJ databases">
        <title>Genomic Encyclopedia of Type Strains, Phase IV (KMG-IV): sequencing the most valuable type-strain genomes for metagenomic binning, comparative biology and taxonomic classification.</title>
        <authorList>
            <person name="Goeker M."/>
        </authorList>
    </citation>
    <scope>NUCLEOTIDE SEQUENCE [LARGE SCALE GENOMIC DNA]</scope>
    <source>
        <strain evidence="2 3">SS015</strain>
    </source>
</reference>
<keyword evidence="1" id="KW-1133">Transmembrane helix</keyword>
<gene>
    <name evidence="2" type="ORF">EDC39_11242</name>
</gene>
<sequence>MGYMVIAGVVLVLFGVVVIIRDKIVDRRQKHQK</sequence>
<organism evidence="2 3">
    <name type="scientific">Geothermobacter ehrlichii</name>
    <dbReference type="NCBI Taxonomy" id="213224"/>
    <lineage>
        <taxon>Bacteria</taxon>
        <taxon>Pseudomonadati</taxon>
        <taxon>Thermodesulfobacteriota</taxon>
        <taxon>Desulfuromonadia</taxon>
        <taxon>Desulfuromonadales</taxon>
        <taxon>Geothermobacteraceae</taxon>
        <taxon>Geothermobacter</taxon>
    </lineage>
</organism>
<feature type="transmembrane region" description="Helical" evidence="1">
    <location>
        <begin position="6"/>
        <end position="24"/>
    </location>
</feature>
<accession>A0A5D3WJJ0</accession>
<dbReference type="EMBL" id="VNIB01000012">
    <property type="protein sequence ID" value="TYO96754.1"/>
    <property type="molecule type" value="Genomic_DNA"/>
</dbReference>
<protein>
    <submittedName>
        <fullName evidence="2">Uncharacterized protein</fullName>
    </submittedName>
</protein>
<keyword evidence="1" id="KW-0812">Transmembrane</keyword>
<name>A0A5D3WJJ0_9BACT</name>
<comment type="caution">
    <text evidence="2">The sequence shown here is derived from an EMBL/GenBank/DDBJ whole genome shotgun (WGS) entry which is preliminary data.</text>
</comment>
<evidence type="ECO:0000313" key="3">
    <source>
        <dbReference type="Proteomes" id="UP000324159"/>
    </source>
</evidence>
<dbReference type="Proteomes" id="UP000324159">
    <property type="component" value="Unassembled WGS sequence"/>
</dbReference>
<dbReference type="AlphaFoldDB" id="A0A5D3WJJ0"/>
<keyword evidence="3" id="KW-1185">Reference proteome</keyword>
<evidence type="ECO:0000313" key="2">
    <source>
        <dbReference type="EMBL" id="TYO96754.1"/>
    </source>
</evidence>
<proteinExistence type="predicted"/>
<keyword evidence="1" id="KW-0472">Membrane</keyword>